<dbReference type="Proteomes" id="UP000663879">
    <property type="component" value="Unassembled WGS sequence"/>
</dbReference>
<organism evidence="1 2">
    <name type="scientific">Brachionus calyciflorus</name>
    <dbReference type="NCBI Taxonomy" id="104777"/>
    <lineage>
        <taxon>Eukaryota</taxon>
        <taxon>Metazoa</taxon>
        <taxon>Spiralia</taxon>
        <taxon>Gnathifera</taxon>
        <taxon>Rotifera</taxon>
        <taxon>Eurotatoria</taxon>
        <taxon>Monogononta</taxon>
        <taxon>Pseudotrocha</taxon>
        <taxon>Ploima</taxon>
        <taxon>Brachionidae</taxon>
        <taxon>Brachionus</taxon>
    </lineage>
</organism>
<reference evidence="1" key="1">
    <citation type="submission" date="2021-02" db="EMBL/GenBank/DDBJ databases">
        <authorList>
            <person name="Nowell W R."/>
        </authorList>
    </citation>
    <scope>NUCLEOTIDE SEQUENCE</scope>
    <source>
        <strain evidence="1">Ploen Becks lab</strain>
    </source>
</reference>
<gene>
    <name evidence="1" type="ORF">OXX778_LOCUS21595</name>
</gene>
<dbReference type="OrthoDB" id="426210at2759"/>
<evidence type="ECO:0008006" key="3">
    <source>
        <dbReference type="Google" id="ProtNLM"/>
    </source>
</evidence>
<comment type="caution">
    <text evidence="1">The sequence shown here is derived from an EMBL/GenBank/DDBJ whole genome shotgun (WGS) entry which is preliminary data.</text>
</comment>
<accession>A0A814PU77</accession>
<proteinExistence type="predicted"/>
<name>A0A814PU77_9BILA</name>
<sequence>MLQITTLSYADDLKLIGIMSKNTLDTESLDNDLNVLVDWCKEWSTELNVSKFKSMYIGKNREKKEYKISSHVRTNVLSETTCEKDLGVLITNSLKLNKQCVSVSARANRVLGQIKSSFAFHVSLYTALVRSHLEYAVSSWSPHTKSNIKIVERVQKRATKLLKTIKGKPYEQRLKELGMNRRTRGDLI</sequence>
<dbReference type="PANTHER" id="PTHR33332">
    <property type="entry name" value="REVERSE TRANSCRIPTASE DOMAIN-CONTAINING PROTEIN"/>
    <property type="match status" value="1"/>
</dbReference>
<dbReference type="AlphaFoldDB" id="A0A814PU77"/>
<evidence type="ECO:0000313" key="1">
    <source>
        <dbReference type="EMBL" id="CAF1110464.1"/>
    </source>
</evidence>
<keyword evidence="2" id="KW-1185">Reference proteome</keyword>
<protein>
    <recommendedName>
        <fullName evidence="3">Reverse transcriptase domain-containing protein</fullName>
    </recommendedName>
</protein>
<dbReference type="EMBL" id="CAJNOC010008132">
    <property type="protein sequence ID" value="CAF1110464.1"/>
    <property type="molecule type" value="Genomic_DNA"/>
</dbReference>
<evidence type="ECO:0000313" key="2">
    <source>
        <dbReference type="Proteomes" id="UP000663879"/>
    </source>
</evidence>